<proteinExistence type="predicted"/>
<dbReference type="InterPro" id="IPR021109">
    <property type="entry name" value="Peptidase_aspartic_dom_sf"/>
</dbReference>
<dbReference type="Proteomes" id="UP001151760">
    <property type="component" value="Unassembled WGS sequence"/>
</dbReference>
<keyword evidence="2" id="KW-1185">Reference proteome</keyword>
<name>A0ABQ4WKK7_9ASTR</name>
<organism evidence="1 2">
    <name type="scientific">Tanacetum coccineum</name>
    <dbReference type="NCBI Taxonomy" id="301880"/>
    <lineage>
        <taxon>Eukaryota</taxon>
        <taxon>Viridiplantae</taxon>
        <taxon>Streptophyta</taxon>
        <taxon>Embryophyta</taxon>
        <taxon>Tracheophyta</taxon>
        <taxon>Spermatophyta</taxon>
        <taxon>Magnoliopsida</taxon>
        <taxon>eudicotyledons</taxon>
        <taxon>Gunneridae</taxon>
        <taxon>Pentapetalae</taxon>
        <taxon>asterids</taxon>
        <taxon>campanulids</taxon>
        <taxon>Asterales</taxon>
        <taxon>Asteraceae</taxon>
        <taxon>Asteroideae</taxon>
        <taxon>Anthemideae</taxon>
        <taxon>Anthemidinae</taxon>
        <taxon>Tanacetum</taxon>
    </lineage>
</organism>
<comment type="caution">
    <text evidence="1">The sequence shown here is derived from an EMBL/GenBank/DDBJ whole genome shotgun (WGS) entry which is preliminary data.</text>
</comment>
<reference evidence="1" key="1">
    <citation type="journal article" date="2022" name="Int. J. Mol. Sci.">
        <title>Draft Genome of Tanacetum Coccineum: Genomic Comparison of Closely Related Tanacetum-Family Plants.</title>
        <authorList>
            <person name="Yamashiro T."/>
            <person name="Shiraishi A."/>
            <person name="Nakayama K."/>
            <person name="Satake H."/>
        </authorList>
    </citation>
    <scope>NUCLEOTIDE SEQUENCE</scope>
</reference>
<sequence>MFKSTNPLPKDQQQTKVVSINGNETLKPNELEKSLEDEFKDLHLNLPVLEVPAHAHMYNAILNKYVKSLELGKNGSTYVQNEIPKKLKDPRLFIFPCRLRDSKSFDTLADLGSYVNLIPLSLYNKLKIRLLEETEAVLGLADGSKAYPVRVMRDVEVRIGWEKDTLGPETPFYLKNEFMITSPPGAWEITKDVLVFRKMVKFIGAIPINLKSNKWESEDMFHDGWNWKKPPQEGDGA</sequence>
<dbReference type="Gene3D" id="2.40.70.10">
    <property type="entry name" value="Acid Proteases"/>
    <property type="match status" value="1"/>
</dbReference>
<protein>
    <submittedName>
        <fullName evidence="1">MAK10-like protein</fullName>
    </submittedName>
</protein>
<dbReference type="PANTHER" id="PTHR33067">
    <property type="entry name" value="RNA-DIRECTED DNA POLYMERASE-RELATED"/>
    <property type="match status" value="1"/>
</dbReference>
<dbReference type="EMBL" id="BQNB010008719">
    <property type="protein sequence ID" value="GJS53358.1"/>
    <property type="molecule type" value="Genomic_DNA"/>
</dbReference>
<evidence type="ECO:0000313" key="2">
    <source>
        <dbReference type="Proteomes" id="UP001151760"/>
    </source>
</evidence>
<reference evidence="1" key="2">
    <citation type="submission" date="2022-01" db="EMBL/GenBank/DDBJ databases">
        <authorList>
            <person name="Yamashiro T."/>
            <person name="Shiraishi A."/>
            <person name="Satake H."/>
            <person name="Nakayama K."/>
        </authorList>
    </citation>
    <scope>NUCLEOTIDE SEQUENCE</scope>
</reference>
<evidence type="ECO:0000313" key="1">
    <source>
        <dbReference type="EMBL" id="GJS53358.1"/>
    </source>
</evidence>
<accession>A0ABQ4WKK7</accession>
<dbReference type="PANTHER" id="PTHR33067:SF9">
    <property type="entry name" value="RNA-DIRECTED DNA POLYMERASE"/>
    <property type="match status" value="1"/>
</dbReference>
<gene>
    <name evidence="1" type="ORF">Tco_0626720</name>
</gene>